<feature type="domain" description="Gram-positive cocci surface proteins LPxTG" evidence="7">
    <location>
        <begin position="145"/>
        <end position="181"/>
    </location>
</feature>
<dbReference type="EMBL" id="JADPRT010000017">
    <property type="protein sequence ID" value="MBF9072593.1"/>
    <property type="molecule type" value="Genomic_DNA"/>
</dbReference>
<feature type="region of interest" description="Disordered" evidence="5">
    <location>
        <begin position="96"/>
        <end position="149"/>
    </location>
</feature>
<evidence type="ECO:0000256" key="6">
    <source>
        <dbReference type="SAM" id="Phobius"/>
    </source>
</evidence>
<evidence type="ECO:0000313" key="8">
    <source>
        <dbReference type="EMBL" id="MBF9072593.1"/>
    </source>
</evidence>
<keyword evidence="9" id="KW-1185">Reference proteome</keyword>
<dbReference type="InterPro" id="IPR019931">
    <property type="entry name" value="LPXTG_anchor"/>
</dbReference>
<keyword evidence="6" id="KW-0472">Membrane</keyword>
<keyword evidence="6" id="KW-1133">Transmembrane helix</keyword>
<evidence type="ECO:0000256" key="2">
    <source>
        <dbReference type="ARBA" id="ARBA00022525"/>
    </source>
</evidence>
<evidence type="ECO:0000313" key="9">
    <source>
        <dbReference type="Proteomes" id="UP000657385"/>
    </source>
</evidence>
<keyword evidence="3" id="KW-0732">Signal</keyword>
<keyword evidence="2" id="KW-0964">Secreted</keyword>
<name>A0A931BE95_9ACTN</name>
<protein>
    <recommendedName>
        <fullName evidence="7">Gram-positive cocci surface proteins LPxTG domain-containing protein</fullName>
    </recommendedName>
</protein>
<evidence type="ECO:0000256" key="5">
    <source>
        <dbReference type="SAM" id="MobiDB-lite"/>
    </source>
</evidence>
<sequence>MLGTGTAFAWHKGDATLTEGCRPDASHVELYMHNNYTGSGPYKLTEAGSASSASSYTGVIKAKSVIEVTVPYTGPGDVWHLAIADATASLTVGDVSLCSSSTPSPKPKPKPKPTPTPKPTSTPSHTAVPTPAPTTPASPPSGGKLAETGAGDTALIGVGALAVTGLGVALLVGTRRSRRRA</sequence>
<dbReference type="AlphaFoldDB" id="A0A931BE95"/>
<evidence type="ECO:0000256" key="1">
    <source>
        <dbReference type="ARBA" id="ARBA00022512"/>
    </source>
</evidence>
<keyword evidence="4" id="KW-0572">Peptidoglycan-anchor</keyword>
<dbReference type="PROSITE" id="PS50847">
    <property type="entry name" value="GRAM_POS_ANCHORING"/>
    <property type="match status" value="1"/>
</dbReference>
<dbReference type="RefSeq" id="WP_196197761.1">
    <property type="nucleotide sequence ID" value="NZ_JADPRT010000017.1"/>
</dbReference>
<proteinExistence type="predicted"/>
<comment type="caution">
    <text evidence="8">The sequence shown here is derived from an EMBL/GenBank/DDBJ whole genome shotgun (WGS) entry which is preliminary data.</text>
</comment>
<evidence type="ECO:0000259" key="7">
    <source>
        <dbReference type="PROSITE" id="PS50847"/>
    </source>
</evidence>
<gene>
    <name evidence="8" type="ORF">I2501_31705</name>
</gene>
<feature type="compositionally biased region" description="Pro residues" evidence="5">
    <location>
        <begin position="130"/>
        <end position="139"/>
    </location>
</feature>
<reference evidence="8" key="1">
    <citation type="submission" date="2020-11" db="EMBL/GenBank/DDBJ databases">
        <title>Isolation and identification of active actinomycetes.</title>
        <authorList>
            <person name="Yu B."/>
        </authorList>
    </citation>
    <scope>NUCLEOTIDE SEQUENCE</scope>
    <source>
        <strain evidence="8">NEAU-YB345</strain>
    </source>
</reference>
<organism evidence="8 9">
    <name type="scientific">Streptacidiphilus fuscans</name>
    <dbReference type="NCBI Taxonomy" id="2789292"/>
    <lineage>
        <taxon>Bacteria</taxon>
        <taxon>Bacillati</taxon>
        <taxon>Actinomycetota</taxon>
        <taxon>Actinomycetes</taxon>
        <taxon>Kitasatosporales</taxon>
        <taxon>Streptomycetaceae</taxon>
        <taxon>Streptacidiphilus</taxon>
    </lineage>
</organism>
<feature type="transmembrane region" description="Helical" evidence="6">
    <location>
        <begin position="154"/>
        <end position="173"/>
    </location>
</feature>
<evidence type="ECO:0000256" key="3">
    <source>
        <dbReference type="ARBA" id="ARBA00022729"/>
    </source>
</evidence>
<evidence type="ECO:0000256" key="4">
    <source>
        <dbReference type="ARBA" id="ARBA00023088"/>
    </source>
</evidence>
<accession>A0A931BE95</accession>
<dbReference type="Proteomes" id="UP000657385">
    <property type="component" value="Unassembled WGS sequence"/>
</dbReference>
<keyword evidence="1" id="KW-0134">Cell wall</keyword>
<keyword evidence="6" id="KW-0812">Transmembrane</keyword>